<protein>
    <submittedName>
        <fullName evidence="1">Uncharacterized protein</fullName>
    </submittedName>
</protein>
<proteinExistence type="predicted"/>
<accession>A0ACB0KC41</accession>
<evidence type="ECO:0000313" key="2">
    <source>
        <dbReference type="Proteomes" id="UP001177021"/>
    </source>
</evidence>
<keyword evidence="2" id="KW-1185">Reference proteome</keyword>
<sequence>MLGTRPFNTQHKGINKYAFFEFHTQNKTQKTTSINEPILNLNSTYEPKPNHIKNNLNMSSYSNPTLTTLIIILLTTISFTLIPKTNSQQEYVNNKQLDCDNTYTSTLGNICNSINSCQSYLTFKSTPNYNTPSSISNLLNTTPSLISQSNNIPTVQSFPLDTITTVPVNCSCSGNKNYYQHNTTYTLKTLGETYFTVANITYQALTTCQALIAQNPSHAVRDLNPGDKITVPLRCACPTKKQSDEGFKYLLTYLVSEGESVSSIADIFGADLQSVYEANELSSTSIIYYFTPLLIPLKNEPPKKIIKQASPPETVEPPDSGGSSSSKKWVIVGVAVGVVVLILVGLALFFLCFRRRKQPELPPSTVKKFSDSDTKKISDFNSTTTNTQSWSLSSEGIRYAVDSLTKYKYEELQNATNFFSEENKIKGSVYRASFKGDDAAVKILKGDVSSEINILKRINHANIIRLSGFCVYKGNTYLVYEFAENKSLNDWLHIEKVKSNSMFLSWFHRVQIAHDVADALNYLHNYANPPHVHKNLKSGNVLLDRNFRGKVSNFGLARVMENEGEEEEGFQLTRHVIGTQGYMAPEYIENGLITPKMDVFAFGVVILELLSGREVVNDDKLLSSSFEQVFEGENVREKLRGFMDPNLRDEYPLELAYSMAEIAKRCVAKDLNLRPNVSEVFMVLSKIQSSTLDWDPSDEFERSRSGSHVSDSKYFSANV</sequence>
<comment type="caution">
    <text evidence="1">The sequence shown here is derived from an EMBL/GenBank/DDBJ whole genome shotgun (WGS) entry which is preliminary data.</text>
</comment>
<gene>
    <name evidence="1" type="ORF">MILVUS5_LOCUS20968</name>
</gene>
<evidence type="ECO:0000313" key="1">
    <source>
        <dbReference type="EMBL" id="CAJ2653669.1"/>
    </source>
</evidence>
<dbReference type="EMBL" id="CASHSV030000206">
    <property type="protein sequence ID" value="CAJ2653669.1"/>
    <property type="molecule type" value="Genomic_DNA"/>
</dbReference>
<dbReference type="Proteomes" id="UP001177021">
    <property type="component" value="Unassembled WGS sequence"/>
</dbReference>
<organism evidence="1 2">
    <name type="scientific">Trifolium pratense</name>
    <name type="common">Red clover</name>
    <dbReference type="NCBI Taxonomy" id="57577"/>
    <lineage>
        <taxon>Eukaryota</taxon>
        <taxon>Viridiplantae</taxon>
        <taxon>Streptophyta</taxon>
        <taxon>Embryophyta</taxon>
        <taxon>Tracheophyta</taxon>
        <taxon>Spermatophyta</taxon>
        <taxon>Magnoliopsida</taxon>
        <taxon>eudicotyledons</taxon>
        <taxon>Gunneridae</taxon>
        <taxon>Pentapetalae</taxon>
        <taxon>rosids</taxon>
        <taxon>fabids</taxon>
        <taxon>Fabales</taxon>
        <taxon>Fabaceae</taxon>
        <taxon>Papilionoideae</taxon>
        <taxon>50 kb inversion clade</taxon>
        <taxon>NPAAA clade</taxon>
        <taxon>Hologalegina</taxon>
        <taxon>IRL clade</taxon>
        <taxon>Trifolieae</taxon>
        <taxon>Trifolium</taxon>
    </lineage>
</organism>
<reference evidence="1" key="1">
    <citation type="submission" date="2023-10" db="EMBL/GenBank/DDBJ databases">
        <authorList>
            <person name="Rodriguez Cubillos JULIANA M."/>
            <person name="De Vega J."/>
        </authorList>
    </citation>
    <scope>NUCLEOTIDE SEQUENCE</scope>
</reference>
<name>A0ACB0KC41_TRIPR</name>